<dbReference type="VEuPathDB" id="FungiDB:AJ78_07967"/>
<dbReference type="EMBL" id="LGRN01000586">
    <property type="protein sequence ID" value="OJD11220.1"/>
    <property type="molecule type" value="Genomic_DNA"/>
</dbReference>
<comment type="caution">
    <text evidence="2">The sequence shown here is derived from an EMBL/GenBank/DDBJ whole genome shotgun (WGS) entry which is preliminary data.</text>
</comment>
<feature type="coiled-coil region" evidence="1">
    <location>
        <begin position="46"/>
        <end position="80"/>
    </location>
</feature>
<evidence type="ECO:0000313" key="3">
    <source>
        <dbReference type="Proteomes" id="UP000182235"/>
    </source>
</evidence>
<dbReference type="AlphaFoldDB" id="A0A1J9Q5L6"/>
<dbReference type="Proteomes" id="UP000182235">
    <property type="component" value="Unassembled WGS sequence"/>
</dbReference>
<evidence type="ECO:0000313" key="2">
    <source>
        <dbReference type="EMBL" id="OJD11220.1"/>
    </source>
</evidence>
<keyword evidence="3" id="KW-1185">Reference proteome</keyword>
<proteinExistence type="predicted"/>
<accession>A0A1J9Q5L6</accession>
<protein>
    <submittedName>
        <fullName evidence="2">Uncharacterized protein</fullName>
    </submittedName>
</protein>
<gene>
    <name evidence="2" type="ORF">AJ78_07967</name>
</gene>
<evidence type="ECO:0000256" key="1">
    <source>
        <dbReference type="SAM" id="Coils"/>
    </source>
</evidence>
<reference evidence="2 3" key="1">
    <citation type="submission" date="2015-07" db="EMBL/GenBank/DDBJ databases">
        <title>Emmonsia species relationships and genome sequence.</title>
        <authorList>
            <consortium name="The Broad Institute Genomics Platform"/>
            <person name="Cuomo C.A."/>
            <person name="Munoz J.F."/>
            <person name="Imamovic A."/>
            <person name="Priest M.E."/>
            <person name="Young S."/>
            <person name="Clay O.K."/>
            <person name="McEwen J.G."/>
        </authorList>
    </citation>
    <scope>NUCLEOTIDE SEQUENCE [LARGE SCALE GENOMIC DNA]</scope>
    <source>
        <strain evidence="2 3">UAMH 9510</strain>
    </source>
</reference>
<organism evidence="2 3">
    <name type="scientific">Emergomyces pasteurianus Ep9510</name>
    <dbReference type="NCBI Taxonomy" id="1447872"/>
    <lineage>
        <taxon>Eukaryota</taxon>
        <taxon>Fungi</taxon>
        <taxon>Dikarya</taxon>
        <taxon>Ascomycota</taxon>
        <taxon>Pezizomycotina</taxon>
        <taxon>Eurotiomycetes</taxon>
        <taxon>Eurotiomycetidae</taxon>
        <taxon>Onygenales</taxon>
        <taxon>Ajellomycetaceae</taxon>
        <taxon>Emergomyces</taxon>
    </lineage>
</organism>
<name>A0A1J9Q5L6_9EURO</name>
<sequence length="163" mass="18655">MNVSTSSTRPRYNILPPVDTAVQPSSYSSAYLPAKPPGEHELQVQIETLRGQMRQMRGQIQELRKLVNMHRVDAENKRAECERMKASWQKLAAIVDVEGIIDSERNPVSISSAFAELSKRLDDVSTLENELLQKVNEIKTVRRKIEDNLNPIIMKDFNAYYIL</sequence>
<keyword evidence="1" id="KW-0175">Coiled coil</keyword>